<gene>
    <name evidence="1" type="ORF">TSUD_372770</name>
</gene>
<proteinExistence type="predicted"/>
<evidence type="ECO:0000313" key="1">
    <source>
        <dbReference type="EMBL" id="GAU39177.1"/>
    </source>
</evidence>
<name>A0A2Z6P941_TRISU</name>
<dbReference type="AlphaFoldDB" id="A0A2Z6P941"/>
<reference evidence="2" key="1">
    <citation type="journal article" date="2017" name="Front. Plant Sci.">
        <title>Climate Clever Clovers: New Paradigm to Reduce the Environmental Footprint of Ruminants by Breeding Low Methanogenic Forages Utilizing Haplotype Variation.</title>
        <authorList>
            <person name="Kaur P."/>
            <person name="Appels R."/>
            <person name="Bayer P.E."/>
            <person name="Keeble-Gagnere G."/>
            <person name="Wang J."/>
            <person name="Hirakawa H."/>
            <person name="Shirasawa K."/>
            <person name="Vercoe P."/>
            <person name="Stefanova K."/>
            <person name="Durmic Z."/>
            <person name="Nichols P."/>
            <person name="Revell C."/>
            <person name="Isobe S.N."/>
            <person name="Edwards D."/>
            <person name="Erskine W."/>
        </authorList>
    </citation>
    <scope>NUCLEOTIDE SEQUENCE [LARGE SCALE GENOMIC DNA]</scope>
    <source>
        <strain evidence="2">cv. Daliak</strain>
    </source>
</reference>
<accession>A0A2Z6P941</accession>
<protein>
    <submittedName>
        <fullName evidence="1">Uncharacterized protein</fullName>
    </submittedName>
</protein>
<organism evidence="1 2">
    <name type="scientific">Trifolium subterraneum</name>
    <name type="common">Subterranean clover</name>
    <dbReference type="NCBI Taxonomy" id="3900"/>
    <lineage>
        <taxon>Eukaryota</taxon>
        <taxon>Viridiplantae</taxon>
        <taxon>Streptophyta</taxon>
        <taxon>Embryophyta</taxon>
        <taxon>Tracheophyta</taxon>
        <taxon>Spermatophyta</taxon>
        <taxon>Magnoliopsida</taxon>
        <taxon>eudicotyledons</taxon>
        <taxon>Gunneridae</taxon>
        <taxon>Pentapetalae</taxon>
        <taxon>rosids</taxon>
        <taxon>fabids</taxon>
        <taxon>Fabales</taxon>
        <taxon>Fabaceae</taxon>
        <taxon>Papilionoideae</taxon>
        <taxon>50 kb inversion clade</taxon>
        <taxon>NPAAA clade</taxon>
        <taxon>Hologalegina</taxon>
        <taxon>IRL clade</taxon>
        <taxon>Trifolieae</taxon>
        <taxon>Trifolium</taxon>
    </lineage>
</organism>
<sequence length="133" mass="14522">MCRIVVPKVARNLGGENKLIETAPIDDSAKQRAPVMTDSITELAASHIPVKEKVTADADAPASKQPVSPLRPASKQLVLQPDIQQPVLKPVIQQVTQLQQPVTHLDMQPVTQLQHPVTQPSKCSQFRHSLICS</sequence>
<dbReference type="Proteomes" id="UP000242715">
    <property type="component" value="Unassembled WGS sequence"/>
</dbReference>
<dbReference type="EMBL" id="DF973747">
    <property type="protein sequence ID" value="GAU39177.1"/>
    <property type="molecule type" value="Genomic_DNA"/>
</dbReference>
<keyword evidence="2" id="KW-1185">Reference proteome</keyword>
<dbReference type="OrthoDB" id="10451952at2759"/>
<evidence type="ECO:0000313" key="2">
    <source>
        <dbReference type="Proteomes" id="UP000242715"/>
    </source>
</evidence>